<keyword evidence="1" id="KW-0472">Membrane</keyword>
<sequence length="166" mass="19000">MDINFETTTMIISIVLTGLTAGLCFTWTNAITPGIGQLDDLGFLLSFQQMNRAIINPIFLIIFFGPFISNSYVAFLKYQHQDASFWIFLAASLTFTIGVVFITIFKNVPLNEVLDKTNLADVSLEELKMLRKRFENPWKQWHFIRTISSTISFVLLLVGSLYYHQS</sequence>
<dbReference type="RefSeq" id="WP_343914651.1">
    <property type="nucleotide sequence ID" value="NZ_BAAAGE010000007.1"/>
</dbReference>
<feature type="transmembrane region" description="Helical" evidence="1">
    <location>
        <begin position="143"/>
        <end position="163"/>
    </location>
</feature>
<dbReference type="EMBL" id="BAAAGE010000007">
    <property type="protein sequence ID" value="GAA0732894.1"/>
    <property type="molecule type" value="Genomic_DNA"/>
</dbReference>
<reference evidence="2 3" key="1">
    <citation type="journal article" date="2019" name="Int. J. Syst. Evol. Microbiol.">
        <title>The Global Catalogue of Microorganisms (GCM) 10K type strain sequencing project: providing services to taxonomists for standard genome sequencing and annotation.</title>
        <authorList>
            <consortium name="The Broad Institute Genomics Platform"/>
            <consortium name="The Broad Institute Genome Sequencing Center for Infectious Disease"/>
            <person name="Wu L."/>
            <person name="Ma J."/>
        </authorList>
    </citation>
    <scope>NUCLEOTIDE SEQUENCE [LARGE SCALE GENOMIC DNA]</scope>
    <source>
        <strain evidence="2 3">JCM 15974</strain>
    </source>
</reference>
<keyword evidence="1" id="KW-0812">Transmembrane</keyword>
<name>A0ABN1J9L1_9FLAO</name>
<evidence type="ECO:0000256" key="1">
    <source>
        <dbReference type="SAM" id="Phobius"/>
    </source>
</evidence>
<dbReference type="Pfam" id="PF08592">
    <property type="entry name" value="Anthrone_oxy"/>
    <property type="match status" value="1"/>
</dbReference>
<keyword evidence="3" id="KW-1185">Reference proteome</keyword>
<evidence type="ECO:0000313" key="2">
    <source>
        <dbReference type="EMBL" id="GAA0732894.1"/>
    </source>
</evidence>
<feature type="transmembrane region" description="Helical" evidence="1">
    <location>
        <begin position="54"/>
        <end position="73"/>
    </location>
</feature>
<dbReference type="Proteomes" id="UP001501758">
    <property type="component" value="Unassembled WGS sequence"/>
</dbReference>
<organism evidence="2 3">
    <name type="scientific">Aquimarina litoralis</name>
    <dbReference type="NCBI Taxonomy" id="584605"/>
    <lineage>
        <taxon>Bacteria</taxon>
        <taxon>Pseudomonadati</taxon>
        <taxon>Bacteroidota</taxon>
        <taxon>Flavobacteriia</taxon>
        <taxon>Flavobacteriales</taxon>
        <taxon>Flavobacteriaceae</taxon>
        <taxon>Aquimarina</taxon>
    </lineage>
</organism>
<comment type="caution">
    <text evidence="2">The sequence shown here is derived from an EMBL/GenBank/DDBJ whole genome shotgun (WGS) entry which is preliminary data.</text>
</comment>
<gene>
    <name evidence="2" type="ORF">GCM10009430_46510</name>
</gene>
<proteinExistence type="predicted"/>
<feature type="transmembrane region" description="Helical" evidence="1">
    <location>
        <begin position="85"/>
        <end position="105"/>
    </location>
</feature>
<accession>A0ABN1J9L1</accession>
<evidence type="ECO:0000313" key="3">
    <source>
        <dbReference type="Proteomes" id="UP001501758"/>
    </source>
</evidence>
<dbReference type="InterPro" id="IPR013901">
    <property type="entry name" value="Anthrone_oxy"/>
</dbReference>
<keyword evidence="1" id="KW-1133">Transmembrane helix</keyword>
<protein>
    <submittedName>
        <fullName evidence="2">DUF1772 domain-containing protein</fullName>
    </submittedName>
</protein>